<dbReference type="PANTHER" id="PTHR38116">
    <property type="entry name" value="CHROMOSOME 7, WHOLE GENOME SHOTGUN SEQUENCE"/>
    <property type="match status" value="1"/>
</dbReference>
<accession>A0A5N6H4A2</accession>
<feature type="region of interest" description="Disordered" evidence="1">
    <location>
        <begin position="97"/>
        <end position="171"/>
    </location>
</feature>
<organism evidence="2">
    <name type="scientific">Aspergillus flavus</name>
    <dbReference type="NCBI Taxonomy" id="5059"/>
    <lineage>
        <taxon>Eukaryota</taxon>
        <taxon>Fungi</taxon>
        <taxon>Dikarya</taxon>
        <taxon>Ascomycota</taxon>
        <taxon>Pezizomycotina</taxon>
        <taxon>Eurotiomycetes</taxon>
        <taxon>Eurotiomycetidae</taxon>
        <taxon>Eurotiales</taxon>
        <taxon>Aspergillaceae</taxon>
        <taxon>Aspergillus</taxon>
        <taxon>Aspergillus subgen. Circumdati</taxon>
    </lineage>
</organism>
<feature type="compositionally biased region" description="Basic and acidic residues" evidence="1">
    <location>
        <begin position="136"/>
        <end position="159"/>
    </location>
</feature>
<dbReference type="Proteomes" id="UP000325434">
    <property type="component" value="Unassembled WGS sequence"/>
</dbReference>
<dbReference type="AlphaFoldDB" id="A0A5N6H4A2"/>
<dbReference type="PANTHER" id="PTHR38116:SF1">
    <property type="entry name" value="BZIP DOMAIN-CONTAINING PROTEIN"/>
    <property type="match status" value="1"/>
</dbReference>
<evidence type="ECO:0000313" key="2">
    <source>
        <dbReference type="EMBL" id="KAB8249352.1"/>
    </source>
</evidence>
<sequence>MPPGLGGIPNPYRPRTPVSRQAAKLGCNETTQANGYGDIGIKSPRLFHIWILENGDVYATTSDGDMSRIPELSEVRSAEENWSGLTDPALRRKLQNRLHQRIYRRRRRAKPAENTPESDTTLAISKRPGSLSATADKCKGKEQEHINAGESSKSSEKDTSSPNLSIQTPRSIHEVNRANIQQIMAQYEASLRKDYALGSPRVDQLLTLIQFNVFRALVDNTSMLRFTMDWLEEEEAISPWCTSGFESEISLCPTSLRPTLLQQEIPHHPWIDLFPIPQMRDNLLQRYGDFDETALCNDLVDFYDVSNDETGLIVWRTPWHPTGWEVSETFLRKWSWVVRGCDDLANSTNYWRGLRGEEPLVFDTGL</sequence>
<dbReference type="VEuPathDB" id="FungiDB:F9C07_2246408"/>
<evidence type="ECO:0008006" key="3">
    <source>
        <dbReference type="Google" id="ProtNLM"/>
    </source>
</evidence>
<evidence type="ECO:0000256" key="1">
    <source>
        <dbReference type="SAM" id="MobiDB-lite"/>
    </source>
</evidence>
<reference evidence="2" key="1">
    <citation type="submission" date="2019-04" db="EMBL/GenBank/DDBJ databases">
        <title>Friends and foes A comparative genomics study of 23 Aspergillus species from section Flavi.</title>
        <authorList>
            <consortium name="DOE Joint Genome Institute"/>
            <person name="Kjaerbolling I."/>
            <person name="Vesth T."/>
            <person name="Frisvad J.C."/>
            <person name="Nybo J.L."/>
            <person name="Theobald S."/>
            <person name="Kildgaard S."/>
            <person name="Isbrandt T."/>
            <person name="Kuo A."/>
            <person name="Sato A."/>
            <person name="Lyhne E.K."/>
            <person name="Kogle M.E."/>
            <person name="Wiebenga A."/>
            <person name="Kun R.S."/>
            <person name="Lubbers R.J."/>
            <person name="Makela M.R."/>
            <person name="Barry K."/>
            <person name="Chovatia M."/>
            <person name="Clum A."/>
            <person name="Daum C."/>
            <person name="Haridas S."/>
            <person name="He G."/>
            <person name="LaButti K."/>
            <person name="Lipzen A."/>
            <person name="Mondo S."/>
            <person name="Riley R."/>
            <person name="Salamov A."/>
            <person name="Simmons B.A."/>
            <person name="Magnuson J.K."/>
            <person name="Henrissat B."/>
            <person name="Mortensen U.H."/>
            <person name="Larsen T.O."/>
            <person name="Devries R.P."/>
            <person name="Grigoriev I.V."/>
            <person name="Machida M."/>
            <person name="Baker S.E."/>
            <person name="Andersen M.R."/>
        </authorList>
    </citation>
    <scope>NUCLEOTIDE SEQUENCE [LARGE SCALE GENOMIC DNA]</scope>
    <source>
        <strain evidence="2">CBS 121.62</strain>
    </source>
</reference>
<protein>
    <recommendedName>
        <fullName evidence="3">BZIP domain-containing protein</fullName>
    </recommendedName>
</protein>
<dbReference type="Pfam" id="PF11905">
    <property type="entry name" value="DUF3425"/>
    <property type="match status" value="1"/>
</dbReference>
<proteinExistence type="predicted"/>
<name>A0A5N6H4A2_ASPFL</name>
<feature type="compositionally biased region" description="Basic residues" evidence="1">
    <location>
        <begin position="97"/>
        <end position="109"/>
    </location>
</feature>
<dbReference type="VEuPathDB" id="FungiDB:AFLA_008453"/>
<dbReference type="InterPro" id="IPR021833">
    <property type="entry name" value="DUF3425"/>
</dbReference>
<gene>
    <name evidence="2" type="ORF">BDV35DRAFT_390161</name>
</gene>
<dbReference type="EMBL" id="ML734572">
    <property type="protein sequence ID" value="KAB8249352.1"/>
    <property type="molecule type" value="Genomic_DNA"/>
</dbReference>